<dbReference type="AlphaFoldDB" id="A0A0C2WH73"/>
<gene>
    <name evidence="2" type="ORF">M408DRAFT_203373</name>
</gene>
<dbReference type="EMBL" id="KN824311">
    <property type="protein sequence ID" value="KIM25738.1"/>
    <property type="molecule type" value="Genomic_DNA"/>
</dbReference>
<reference evidence="3" key="2">
    <citation type="submission" date="2015-01" db="EMBL/GenBank/DDBJ databases">
        <title>Evolutionary Origins and Diversification of the Mycorrhizal Mutualists.</title>
        <authorList>
            <consortium name="DOE Joint Genome Institute"/>
            <consortium name="Mycorrhizal Genomics Consortium"/>
            <person name="Kohler A."/>
            <person name="Kuo A."/>
            <person name="Nagy L.G."/>
            <person name="Floudas D."/>
            <person name="Copeland A."/>
            <person name="Barry K.W."/>
            <person name="Cichocki N."/>
            <person name="Veneault-Fourrey C."/>
            <person name="LaButti K."/>
            <person name="Lindquist E.A."/>
            <person name="Lipzen A."/>
            <person name="Lundell T."/>
            <person name="Morin E."/>
            <person name="Murat C."/>
            <person name="Riley R."/>
            <person name="Ohm R."/>
            <person name="Sun H."/>
            <person name="Tunlid A."/>
            <person name="Henrissat B."/>
            <person name="Grigoriev I.V."/>
            <person name="Hibbett D.S."/>
            <person name="Martin F."/>
        </authorList>
    </citation>
    <scope>NUCLEOTIDE SEQUENCE [LARGE SCALE GENOMIC DNA]</scope>
    <source>
        <strain evidence="3">MAFF 305830</strain>
    </source>
</reference>
<evidence type="ECO:0000256" key="1">
    <source>
        <dbReference type="SAM" id="MobiDB-lite"/>
    </source>
</evidence>
<sequence length="80" mass="8339">MPGNFAFGDPASTGSDPISVPSDRCDSKDGLEPAGVAGTISPFGGYRCKELWWDSGVGIFIIRACADIELDRGASVVGQF</sequence>
<accession>A0A0C2WH73</accession>
<reference evidence="2 3" key="1">
    <citation type="submission" date="2014-04" db="EMBL/GenBank/DDBJ databases">
        <authorList>
            <consortium name="DOE Joint Genome Institute"/>
            <person name="Kuo A."/>
            <person name="Zuccaro A."/>
            <person name="Kohler A."/>
            <person name="Nagy L.G."/>
            <person name="Floudas D."/>
            <person name="Copeland A."/>
            <person name="Barry K.W."/>
            <person name="Cichocki N."/>
            <person name="Veneault-Fourrey C."/>
            <person name="LaButti K."/>
            <person name="Lindquist E.A."/>
            <person name="Lipzen A."/>
            <person name="Lundell T."/>
            <person name="Morin E."/>
            <person name="Murat C."/>
            <person name="Sun H."/>
            <person name="Tunlid A."/>
            <person name="Henrissat B."/>
            <person name="Grigoriev I.V."/>
            <person name="Hibbett D.S."/>
            <person name="Martin F."/>
            <person name="Nordberg H.P."/>
            <person name="Cantor M.N."/>
            <person name="Hua S.X."/>
        </authorList>
    </citation>
    <scope>NUCLEOTIDE SEQUENCE [LARGE SCALE GENOMIC DNA]</scope>
    <source>
        <strain evidence="2 3">MAFF 305830</strain>
    </source>
</reference>
<evidence type="ECO:0000313" key="3">
    <source>
        <dbReference type="Proteomes" id="UP000054097"/>
    </source>
</evidence>
<protein>
    <submittedName>
        <fullName evidence="2">Uncharacterized protein</fullName>
    </submittedName>
</protein>
<dbReference type="HOGENOM" id="CLU_2591288_0_0_1"/>
<organism evidence="2 3">
    <name type="scientific">Serendipita vermifera MAFF 305830</name>
    <dbReference type="NCBI Taxonomy" id="933852"/>
    <lineage>
        <taxon>Eukaryota</taxon>
        <taxon>Fungi</taxon>
        <taxon>Dikarya</taxon>
        <taxon>Basidiomycota</taxon>
        <taxon>Agaricomycotina</taxon>
        <taxon>Agaricomycetes</taxon>
        <taxon>Sebacinales</taxon>
        <taxon>Serendipitaceae</taxon>
        <taxon>Serendipita</taxon>
    </lineage>
</organism>
<feature type="region of interest" description="Disordered" evidence="1">
    <location>
        <begin position="1"/>
        <end position="25"/>
    </location>
</feature>
<keyword evidence="3" id="KW-1185">Reference proteome</keyword>
<dbReference type="Proteomes" id="UP000054097">
    <property type="component" value="Unassembled WGS sequence"/>
</dbReference>
<proteinExistence type="predicted"/>
<name>A0A0C2WH73_SERVB</name>
<evidence type="ECO:0000313" key="2">
    <source>
        <dbReference type="EMBL" id="KIM25738.1"/>
    </source>
</evidence>